<accession>A0A919IRT0</accession>
<organism evidence="1 2">
    <name type="scientific">Actinoplanes cyaneus</name>
    <dbReference type="NCBI Taxonomy" id="52696"/>
    <lineage>
        <taxon>Bacteria</taxon>
        <taxon>Bacillati</taxon>
        <taxon>Actinomycetota</taxon>
        <taxon>Actinomycetes</taxon>
        <taxon>Micromonosporales</taxon>
        <taxon>Micromonosporaceae</taxon>
        <taxon>Actinoplanes</taxon>
    </lineage>
</organism>
<proteinExistence type="predicted"/>
<dbReference type="RefSeq" id="WP_203754600.1">
    <property type="nucleotide sequence ID" value="NZ_BAAAUC010000053.1"/>
</dbReference>
<sequence length="305" mass="33343">MLIQKFLDDLLDASTPYWRSRWAAGPRPAHLARHVDRDPRMIRAVLPLLDRWEPRRLDEFLGCFVPEQAGRIADALVQHVDLEPAELESWVRGPLRGDVHQLLGCTMMHLWRDMFRDGSAPARAAASLGITGPAPHLSYHDDSVPPDLPFPSEARRAARDDFGLDPGHVDLLDPLHAMPAPVFAALSRFRLAGWPSDEAVLTALPASPGQPLTVALPAFARVACLTPEEIDGWLTMIAGVGPAPLPLDQIWRLCTPALAWRRVGVPAAVAPWCAAARLPPEEAEAMHRAGTLDPAGLRALALLSR</sequence>
<evidence type="ECO:0000313" key="2">
    <source>
        <dbReference type="Proteomes" id="UP000619479"/>
    </source>
</evidence>
<name>A0A919IRT0_9ACTN</name>
<comment type="caution">
    <text evidence="1">The sequence shown here is derived from an EMBL/GenBank/DDBJ whole genome shotgun (WGS) entry which is preliminary data.</text>
</comment>
<dbReference type="Proteomes" id="UP000619479">
    <property type="component" value="Unassembled WGS sequence"/>
</dbReference>
<reference evidence="1" key="1">
    <citation type="submission" date="2021-01" db="EMBL/GenBank/DDBJ databases">
        <title>Whole genome shotgun sequence of Actinoplanes cyaneus NBRC 14990.</title>
        <authorList>
            <person name="Komaki H."/>
            <person name="Tamura T."/>
        </authorList>
    </citation>
    <scope>NUCLEOTIDE SEQUENCE</scope>
    <source>
        <strain evidence="1">NBRC 14990</strain>
    </source>
</reference>
<dbReference type="AlphaFoldDB" id="A0A919IRT0"/>
<protein>
    <submittedName>
        <fullName evidence="1">Uncharacterized protein</fullName>
    </submittedName>
</protein>
<dbReference type="EMBL" id="BOMH01000077">
    <property type="protein sequence ID" value="GID70584.1"/>
    <property type="molecule type" value="Genomic_DNA"/>
</dbReference>
<keyword evidence="2" id="KW-1185">Reference proteome</keyword>
<evidence type="ECO:0000313" key="1">
    <source>
        <dbReference type="EMBL" id="GID70584.1"/>
    </source>
</evidence>
<gene>
    <name evidence="1" type="ORF">Acy02nite_84650</name>
</gene>